<gene>
    <name evidence="2" type="ORF">PCON_12951</name>
</gene>
<dbReference type="OrthoDB" id="5405126at2759"/>
<evidence type="ECO:0000256" key="1">
    <source>
        <dbReference type="SAM" id="MobiDB-lite"/>
    </source>
</evidence>
<sequence length="382" mass="42665">MSLSMFRASVLKRGFSVSATSMKSVAHGPLPTFEPTSNPDLDASISELRTKLFIPSRMASHHKALQLRAKNHKILETEPVEVEVAGEIVPLVPLQHAPSISTASYTHTLSKIKTPEDCDIIPGLIEGFAQADRKLKPGQLEKTARVIVMNGRIDLIRELVGLAGETSGWRFNLQTARECMRGAKVYNMAAVNKKQALKAVKVVEKLMWAFGRNNKVAVMRSTLQNDPIINGLALSINTSTSIRFYNGKDDAGQVAAGIKKLQNHWERAQGFLDKNLADMKQKERAIYAGKNLRDWLPVLEGLFQARDILRGTEYISWIEEKSAVVNEKVVEWKAIIEEAGMKPVGYHSYKRVAEELKARLEEEQVCDETAEEEEEGEGEKKE</sequence>
<reference evidence="2 3" key="1">
    <citation type="journal article" date="2013" name="PLoS Genet.">
        <title>The genome and development-dependent transcriptomes of Pyronema confluens: a window into fungal evolution.</title>
        <authorList>
            <person name="Traeger S."/>
            <person name="Altegoer F."/>
            <person name="Freitag M."/>
            <person name="Gabaldon T."/>
            <person name="Kempken F."/>
            <person name="Kumar A."/>
            <person name="Marcet-Houben M."/>
            <person name="Poggeler S."/>
            <person name="Stajich J.E."/>
            <person name="Nowrousian M."/>
        </authorList>
    </citation>
    <scope>NUCLEOTIDE SEQUENCE [LARGE SCALE GENOMIC DNA]</scope>
    <source>
        <strain evidence="3">CBS 100304</strain>
        <tissue evidence="2">Vegetative mycelium</tissue>
    </source>
</reference>
<dbReference type="EMBL" id="HF935830">
    <property type="protein sequence ID" value="CCX32319.1"/>
    <property type="molecule type" value="Genomic_DNA"/>
</dbReference>
<name>U4LJR9_PYROM</name>
<evidence type="ECO:0000313" key="2">
    <source>
        <dbReference type="EMBL" id="CCX32319.1"/>
    </source>
</evidence>
<protein>
    <submittedName>
        <fullName evidence="2">Uncharacterized protein</fullName>
    </submittedName>
</protein>
<proteinExistence type="predicted"/>
<dbReference type="OMA" id="VRTKRHH"/>
<dbReference type="Proteomes" id="UP000018144">
    <property type="component" value="Unassembled WGS sequence"/>
</dbReference>
<accession>U4LJR9</accession>
<keyword evidence="3" id="KW-1185">Reference proteome</keyword>
<organism evidence="2 3">
    <name type="scientific">Pyronema omphalodes (strain CBS 100304)</name>
    <name type="common">Pyronema confluens</name>
    <dbReference type="NCBI Taxonomy" id="1076935"/>
    <lineage>
        <taxon>Eukaryota</taxon>
        <taxon>Fungi</taxon>
        <taxon>Dikarya</taxon>
        <taxon>Ascomycota</taxon>
        <taxon>Pezizomycotina</taxon>
        <taxon>Pezizomycetes</taxon>
        <taxon>Pezizales</taxon>
        <taxon>Pyronemataceae</taxon>
        <taxon>Pyronema</taxon>
    </lineage>
</organism>
<dbReference type="STRING" id="1076935.U4LJR9"/>
<dbReference type="AlphaFoldDB" id="U4LJR9"/>
<feature type="region of interest" description="Disordered" evidence="1">
    <location>
        <begin position="363"/>
        <end position="382"/>
    </location>
</feature>
<evidence type="ECO:0000313" key="3">
    <source>
        <dbReference type="Proteomes" id="UP000018144"/>
    </source>
</evidence>